<dbReference type="Pfam" id="PF00196">
    <property type="entry name" value="GerE"/>
    <property type="match status" value="1"/>
</dbReference>
<accession>A0ABP8U312</accession>
<dbReference type="EMBL" id="BAABHK010000002">
    <property type="protein sequence ID" value="GAA4622739.1"/>
    <property type="molecule type" value="Genomic_DNA"/>
</dbReference>
<dbReference type="PANTHER" id="PTHR47691">
    <property type="entry name" value="REGULATOR-RELATED"/>
    <property type="match status" value="1"/>
</dbReference>
<dbReference type="PROSITE" id="PS00622">
    <property type="entry name" value="HTH_LUXR_1"/>
    <property type="match status" value="1"/>
</dbReference>
<dbReference type="Gene3D" id="3.40.50.300">
    <property type="entry name" value="P-loop containing nucleotide triphosphate hydrolases"/>
    <property type="match status" value="1"/>
</dbReference>
<gene>
    <name evidence="2" type="ORF">GCM10023196_016130</name>
</gene>
<name>A0ABP8U312_9ACTN</name>
<reference evidence="3" key="1">
    <citation type="journal article" date="2019" name="Int. J. Syst. Evol. Microbiol.">
        <title>The Global Catalogue of Microorganisms (GCM) 10K type strain sequencing project: providing services to taxonomists for standard genome sequencing and annotation.</title>
        <authorList>
            <consortium name="The Broad Institute Genomics Platform"/>
            <consortium name="The Broad Institute Genome Sequencing Center for Infectious Disease"/>
            <person name="Wu L."/>
            <person name="Ma J."/>
        </authorList>
    </citation>
    <scope>NUCLEOTIDE SEQUENCE [LARGE SCALE GENOMIC DNA]</scope>
    <source>
        <strain evidence="3">JCM 17939</strain>
    </source>
</reference>
<dbReference type="Gene3D" id="1.25.40.10">
    <property type="entry name" value="Tetratricopeptide repeat domain"/>
    <property type="match status" value="1"/>
</dbReference>
<dbReference type="Gene3D" id="1.10.10.10">
    <property type="entry name" value="Winged helix-like DNA-binding domain superfamily/Winged helix DNA-binding domain"/>
    <property type="match status" value="1"/>
</dbReference>
<dbReference type="InterPro" id="IPR002182">
    <property type="entry name" value="NB-ARC"/>
</dbReference>
<dbReference type="SUPFAM" id="SSF46894">
    <property type="entry name" value="C-terminal effector domain of the bipartite response regulators"/>
    <property type="match status" value="1"/>
</dbReference>
<sequence>MGRSDSGGRGHRSNLPQQLTTFIGRRDELAYVKSQLAVHRLLTLTGVGGVGKTRLALQAVEDLSSGFPDGVRFVALDRLQNPELLLHTVTDALGLRDEAGQWDLPALMAHLEDERLLLVLDNCEHLLDACASLVTAVLRRTQSVRILATSREALGIAGERILALPPLSLPDRDGPPVSPKSLARYDSVRLLVDRAALVSEGFTIDEDNDALLSEICWQLEGIPLTIELAAVRLRAMSPQELLHRLKNRFRLLAAGWPDVPPRQRTLYSLIDWSFQLCTPLEQRVWARCSTFRDGFELEAAEAVCSDGDLRPDTVFEVLSGLIDKSVLSREESRRRSRYRMLETLREYGLGRLAESGDTDELRRRHWDWYRRLAQDVAEGSFGADQLILFSRLRQDHANLRIALEYCLGDPDRVETGQRMAAGLSYYWQVTGLHGEGRRWLNQALALDTRPTRTRVRALWADAWLALMQGELSTARLLLKESGTLAERLQDESGSAWVAQLTAYADMNDGRLAECRSLYQQALSAHRALHDEPAVVLTLIRMAILAALTMDVEAGLGYCREGLEWCERNEVRSLTSNLHWVLGILRWRCGDTAGAVAAEKESIRLTLPFDDPMALARALEVLAWVAATDGQAEKAATLLGALDGLWRSFGGAPFLYLRGFHEECETRVRSTLGPAAYRSSFARGAAMSYTDLLGHVLEDESHAPETQARRSSPLTRRETQIAELITEGMSNKEIAAKLMIAQRTVEGHVEHILTKLDFASRVQIATWTVTEGK</sequence>
<dbReference type="PROSITE" id="PS50043">
    <property type="entry name" value="HTH_LUXR_2"/>
    <property type="match status" value="1"/>
</dbReference>
<evidence type="ECO:0000313" key="2">
    <source>
        <dbReference type="EMBL" id="GAA4622739.1"/>
    </source>
</evidence>
<dbReference type="PRINTS" id="PR00038">
    <property type="entry name" value="HTHLUXR"/>
</dbReference>
<dbReference type="InterPro" id="IPR000792">
    <property type="entry name" value="Tscrpt_reg_LuxR_C"/>
</dbReference>
<protein>
    <submittedName>
        <fullName evidence="2">LuxR family transcriptional regulator</fullName>
    </submittedName>
</protein>
<dbReference type="SUPFAM" id="SSF48452">
    <property type="entry name" value="TPR-like"/>
    <property type="match status" value="1"/>
</dbReference>
<dbReference type="InterPro" id="IPR011990">
    <property type="entry name" value="TPR-like_helical_dom_sf"/>
</dbReference>
<dbReference type="InterPro" id="IPR036388">
    <property type="entry name" value="WH-like_DNA-bd_sf"/>
</dbReference>
<dbReference type="SUPFAM" id="SSF52540">
    <property type="entry name" value="P-loop containing nucleoside triphosphate hydrolases"/>
    <property type="match status" value="1"/>
</dbReference>
<dbReference type="PANTHER" id="PTHR47691:SF3">
    <property type="entry name" value="HTH-TYPE TRANSCRIPTIONAL REGULATOR RV0890C-RELATED"/>
    <property type="match status" value="1"/>
</dbReference>
<dbReference type="InterPro" id="IPR027417">
    <property type="entry name" value="P-loop_NTPase"/>
</dbReference>
<dbReference type="InterPro" id="IPR016032">
    <property type="entry name" value="Sig_transdc_resp-reg_C-effctor"/>
</dbReference>
<dbReference type="PRINTS" id="PR00364">
    <property type="entry name" value="DISEASERSIST"/>
</dbReference>
<dbReference type="Pfam" id="PF00931">
    <property type="entry name" value="NB-ARC"/>
    <property type="match status" value="1"/>
</dbReference>
<comment type="caution">
    <text evidence="2">The sequence shown here is derived from an EMBL/GenBank/DDBJ whole genome shotgun (WGS) entry which is preliminary data.</text>
</comment>
<evidence type="ECO:0000313" key="3">
    <source>
        <dbReference type="Proteomes" id="UP001501442"/>
    </source>
</evidence>
<evidence type="ECO:0000259" key="1">
    <source>
        <dbReference type="PROSITE" id="PS50043"/>
    </source>
</evidence>
<dbReference type="SMART" id="SM00421">
    <property type="entry name" value="HTH_LUXR"/>
    <property type="match status" value="1"/>
</dbReference>
<proteinExistence type="predicted"/>
<dbReference type="Proteomes" id="UP001501442">
    <property type="component" value="Unassembled WGS sequence"/>
</dbReference>
<dbReference type="CDD" id="cd06170">
    <property type="entry name" value="LuxR_C_like"/>
    <property type="match status" value="1"/>
</dbReference>
<keyword evidence="3" id="KW-1185">Reference proteome</keyword>
<organism evidence="2 3">
    <name type="scientific">Actinoallomurus vinaceus</name>
    <dbReference type="NCBI Taxonomy" id="1080074"/>
    <lineage>
        <taxon>Bacteria</taxon>
        <taxon>Bacillati</taxon>
        <taxon>Actinomycetota</taxon>
        <taxon>Actinomycetes</taxon>
        <taxon>Streptosporangiales</taxon>
        <taxon>Thermomonosporaceae</taxon>
        <taxon>Actinoallomurus</taxon>
    </lineage>
</organism>
<feature type="domain" description="HTH luxR-type" evidence="1">
    <location>
        <begin position="706"/>
        <end position="771"/>
    </location>
</feature>
<dbReference type="RefSeq" id="WP_345430017.1">
    <property type="nucleotide sequence ID" value="NZ_BAABHK010000002.1"/>
</dbReference>